<dbReference type="Gene3D" id="3.40.630.30">
    <property type="match status" value="1"/>
</dbReference>
<sequence>MMEKDTYLKNPCRELSIPYWKAKQTVIPDGIKIVHQDHFQEDAYTQFVDEPYFRLQHDLKNISAPCLPQGYSLCDASPRDFAGHINACYHDIQISEAELQNYTTRPVYVPSLWLAVRNNQTGEIAATGIAELDSECGEGILEWIQVSEKERGYGLGRYLVLELLWRMKDMARFATVSGECENPSHPESLYRKCGFTGNDIWHVLRKRV</sequence>
<dbReference type="PROSITE" id="PS51186">
    <property type="entry name" value="GNAT"/>
    <property type="match status" value="1"/>
</dbReference>
<dbReference type="EMBL" id="DVGZ01000098">
    <property type="protein sequence ID" value="HIR47773.1"/>
    <property type="molecule type" value="Genomic_DNA"/>
</dbReference>
<dbReference type="SUPFAM" id="SSF55729">
    <property type="entry name" value="Acyl-CoA N-acyltransferases (Nat)"/>
    <property type="match status" value="1"/>
</dbReference>
<dbReference type="Pfam" id="PF13508">
    <property type="entry name" value="Acetyltransf_7"/>
    <property type="match status" value="1"/>
</dbReference>
<evidence type="ECO:0000313" key="2">
    <source>
        <dbReference type="EMBL" id="HIR47773.1"/>
    </source>
</evidence>
<accession>A0A9D1DFI2</accession>
<evidence type="ECO:0000313" key="3">
    <source>
        <dbReference type="Proteomes" id="UP000824242"/>
    </source>
</evidence>
<dbReference type="GO" id="GO:0016747">
    <property type="term" value="F:acyltransferase activity, transferring groups other than amino-acyl groups"/>
    <property type="evidence" value="ECO:0007669"/>
    <property type="project" value="InterPro"/>
</dbReference>
<reference evidence="2" key="2">
    <citation type="journal article" date="2021" name="PeerJ">
        <title>Extensive microbial diversity within the chicken gut microbiome revealed by metagenomics and culture.</title>
        <authorList>
            <person name="Gilroy R."/>
            <person name="Ravi A."/>
            <person name="Getino M."/>
            <person name="Pursley I."/>
            <person name="Horton D.L."/>
            <person name="Alikhan N.F."/>
            <person name="Baker D."/>
            <person name="Gharbi K."/>
            <person name="Hall N."/>
            <person name="Watson M."/>
            <person name="Adriaenssens E.M."/>
            <person name="Foster-Nyarko E."/>
            <person name="Jarju S."/>
            <person name="Secka A."/>
            <person name="Antonio M."/>
            <person name="Oren A."/>
            <person name="Chaudhuri R.R."/>
            <person name="La Ragione R."/>
            <person name="Hildebrand F."/>
            <person name="Pallen M.J."/>
        </authorList>
    </citation>
    <scope>NUCLEOTIDE SEQUENCE</scope>
    <source>
        <strain evidence="2">ChiSxjej1B13-7958</strain>
    </source>
</reference>
<gene>
    <name evidence="2" type="ORF">IAB89_09010</name>
</gene>
<name>A0A9D1DFI2_9FIRM</name>
<reference evidence="2" key="1">
    <citation type="submission" date="2020-10" db="EMBL/GenBank/DDBJ databases">
        <authorList>
            <person name="Gilroy R."/>
        </authorList>
    </citation>
    <scope>NUCLEOTIDE SEQUENCE</scope>
    <source>
        <strain evidence="2">ChiSxjej1B13-7958</strain>
    </source>
</reference>
<dbReference type="Proteomes" id="UP000824242">
    <property type="component" value="Unassembled WGS sequence"/>
</dbReference>
<proteinExistence type="predicted"/>
<protein>
    <submittedName>
        <fullName evidence="2">GNAT family N-acetyltransferase</fullName>
    </submittedName>
</protein>
<comment type="caution">
    <text evidence="2">The sequence shown here is derived from an EMBL/GenBank/DDBJ whole genome shotgun (WGS) entry which is preliminary data.</text>
</comment>
<organism evidence="2 3">
    <name type="scientific">Candidatus Caccousia avicola</name>
    <dbReference type="NCBI Taxonomy" id="2840721"/>
    <lineage>
        <taxon>Bacteria</taxon>
        <taxon>Bacillati</taxon>
        <taxon>Bacillota</taxon>
        <taxon>Clostridia</taxon>
        <taxon>Eubacteriales</taxon>
        <taxon>Oscillospiraceae</taxon>
        <taxon>Oscillospiraceae incertae sedis</taxon>
        <taxon>Candidatus Caccousia</taxon>
    </lineage>
</organism>
<dbReference type="InterPro" id="IPR016181">
    <property type="entry name" value="Acyl_CoA_acyltransferase"/>
</dbReference>
<feature type="domain" description="N-acetyltransferase" evidence="1">
    <location>
        <begin position="71"/>
        <end position="208"/>
    </location>
</feature>
<dbReference type="InterPro" id="IPR000182">
    <property type="entry name" value="GNAT_dom"/>
</dbReference>
<dbReference type="AlphaFoldDB" id="A0A9D1DFI2"/>
<evidence type="ECO:0000259" key="1">
    <source>
        <dbReference type="PROSITE" id="PS51186"/>
    </source>
</evidence>